<gene>
    <name evidence="1" type="ORF">GCK72_023543</name>
</gene>
<sequence>MLSNEQKICVNLVVENMPEPIKQSPVIMDVVDLSMRHIMGGDPLESLQVQSVRQILANTAVLNDEKWRNYIKSHNLDSFANCFLNKSPEIMMSLFDHCQWAPTAARKNVKITFKSHHLLVQVNENTFFNVKFTDSEYVTPDWLPYILRRFLLDGVHSIDIKFEGAPEKLGRLQKYHDECFAVIKNCTYSARDNYVNTNNRVTWKYNSFRGSLSFAGHSKRDQSAQVFANFEIVLENNTERDVNEVLTADFCRFFVD</sequence>
<evidence type="ECO:0000313" key="2">
    <source>
        <dbReference type="Proteomes" id="UP000483820"/>
    </source>
</evidence>
<organism evidence="1 2">
    <name type="scientific">Caenorhabditis remanei</name>
    <name type="common">Caenorhabditis vulgaris</name>
    <dbReference type="NCBI Taxonomy" id="31234"/>
    <lineage>
        <taxon>Eukaryota</taxon>
        <taxon>Metazoa</taxon>
        <taxon>Ecdysozoa</taxon>
        <taxon>Nematoda</taxon>
        <taxon>Chromadorea</taxon>
        <taxon>Rhabditida</taxon>
        <taxon>Rhabditina</taxon>
        <taxon>Rhabditomorpha</taxon>
        <taxon>Rhabditoidea</taxon>
        <taxon>Rhabditidae</taxon>
        <taxon>Peloderinae</taxon>
        <taxon>Caenorhabditis</taxon>
    </lineage>
</organism>
<evidence type="ECO:0000313" key="1">
    <source>
        <dbReference type="EMBL" id="KAF1747084.1"/>
    </source>
</evidence>
<dbReference type="KEGG" id="crq:GCK72_023543"/>
<dbReference type="RefSeq" id="XP_003092121.2">
    <property type="nucleotide sequence ID" value="XM_003092073.2"/>
</dbReference>
<comment type="caution">
    <text evidence="1">The sequence shown here is derived from an EMBL/GenBank/DDBJ whole genome shotgun (WGS) entry which is preliminary data.</text>
</comment>
<dbReference type="CTD" id="9810354"/>
<dbReference type="GeneID" id="9810354"/>
<proteinExistence type="predicted"/>
<name>A0A6A5FX81_CAERE</name>
<accession>A0A6A5FX81</accession>
<dbReference type="EMBL" id="WUAV01000006">
    <property type="protein sequence ID" value="KAF1747084.1"/>
    <property type="molecule type" value="Genomic_DNA"/>
</dbReference>
<reference evidence="1 2" key="1">
    <citation type="submission" date="2019-12" db="EMBL/GenBank/DDBJ databases">
        <title>Chromosome-level assembly of the Caenorhabditis remanei genome.</title>
        <authorList>
            <person name="Teterina A.A."/>
            <person name="Willis J.H."/>
            <person name="Phillips P.C."/>
        </authorList>
    </citation>
    <scope>NUCLEOTIDE SEQUENCE [LARGE SCALE GENOMIC DNA]</scope>
    <source>
        <strain evidence="1 2">PX506</strain>
        <tissue evidence="1">Whole organism</tissue>
    </source>
</reference>
<dbReference type="AlphaFoldDB" id="A0A6A5FX81"/>
<protein>
    <submittedName>
        <fullName evidence="1">Uncharacterized protein</fullName>
    </submittedName>
</protein>
<dbReference type="Proteomes" id="UP000483820">
    <property type="component" value="Chromosome X"/>
</dbReference>